<evidence type="ECO:0000313" key="2">
    <source>
        <dbReference type="EMBL" id="KZR99941.1"/>
    </source>
</evidence>
<name>A0A164HBG4_9CRUS</name>
<keyword evidence="3" id="KW-1185">Reference proteome</keyword>
<comment type="caution">
    <text evidence="2">The sequence shown here is derived from an EMBL/GenBank/DDBJ whole genome shotgun (WGS) entry which is preliminary data.</text>
</comment>
<feature type="non-terminal residue" evidence="2">
    <location>
        <position position="1"/>
    </location>
</feature>
<reference evidence="2 3" key="1">
    <citation type="submission" date="2016-03" db="EMBL/GenBank/DDBJ databases">
        <title>EvidentialGene: Evidence-directed Construction of Genes on Genomes.</title>
        <authorList>
            <person name="Gilbert D.G."/>
            <person name="Choi J.-H."/>
            <person name="Mockaitis K."/>
            <person name="Colbourne J."/>
            <person name="Pfrender M."/>
        </authorList>
    </citation>
    <scope>NUCLEOTIDE SEQUENCE [LARGE SCALE GENOMIC DNA]</scope>
    <source>
        <strain evidence="2 3">Xinb3</strain>
        <tissue evidence="2">Complete organism</tissue>
    </source>
</reference>
<evidence type="ECO:0000256" key="1">
    <source>
        <dbReference type="SAM" id="MobiDB-lite"/>
    </source>
</evidence>
<organism evidence="2 3">
    <name type="scientific">Daphnia magna</name>
    <dbReference type="NCBI Taxonomy" id="35525"/>
    <lineage>
        <taxon>Eukaryota</taxon>
        <taxon>Metazoa</taxon>
        <taxon>Ecdysozoa</taxon>
        <taxon>Arthropoda</taxon>
        <taxon>Crustacea</taxon>
        <taxon>Branchiopoda</taxon>
        <taxon>Diplostraca</taxon>
        <taxon>Cladocera</taxon>
        <taxon>Anomopoda</taxon>
        <taxon>Daphniidae</taxon>
        <taxon>Daphnia</taxon>
    </lineage>
</organism>
<accession>A0A164HBG4</accession>
<evidence type="ECO:0000313" key="3">
    <source>
        <dbReference type="Proteomes" id="UP000076858"/>
    </source>
</evidence>
<dbReference type="AlphaFoldDB" id="A0A164HBG4"/>
<proteinExistence type="predicted"/>
<feature type="region of interest" description="Disordered" evidence="1">
    <location>
        <begin position="127"/>
        <end position="147"/>
    </location>
</feature>
<sequence>AQSAKGARRLGHGQSDRLQLATLESFDAVPARRSSAGGQQLDREPDQADCNRQEQLVVCGLAACWPKGGGGDEPDSVGQTEWTRPARVLERCADEVADTHEQPDLRAAAAPLETGLVSTCPRFLSGHVSAKSRRESKSKMGWPDAYE</sequence>
<dbReference type="Proteomes" id="UP000076858">
    <property type="component" value="Unassembled WGS sequence"/>
</dbReference>
<feature type="region of interest" description="Disordered" evidence="1">
    <location>
        <begin position="25"/>
        <end position="49"/>
    </location>
</feature>
<gene>
    <name evidence="2" type="ORF">APZ42_003983</name>
</gene>
<dbReference type="EMBL" id="LRGB01012167">
    <property type="protein sequence ID" value="KZR99941.1"/>
    <property type="molecule type" value="Genomic_DNA"/>
</dbReference>
<protein>
    <submittedName>
        <fullName evidence="2">Uncharacterized protein</fullName>
    </submittedName>
</protein>